<evidence type="ECO:0000256" key="2">
    <source>
        <dbReference type="ARBA" id="ARBA00010617"/>
    </source>
</evidence>
<name>A0A9P8VQC4_9HYPO</name>
<dbReference type="AlphaFoldDB" id="A0A9P8VQC4"/>
<comment type="caution">
    <text evidence="6">The sequence shown here is derived from an EMBL/GenBank/DDBJ whole genome shotgun (WGS) entry which is preliminary data.</text>
</comment>
<dbReference type="GO" id="GO:0004497">
    <property type="term" value="F:monooxygenase activity"/>
    <property type="evidence" value="ECO:0007669"/>
    <property type="project" value="InterPro"/>
</dbReference>
<evidence type="ECO:0000313" key="7">
    <source>
        <dbReference type="Proteomes" id="UP000777438"/>
    </source>
</evidence>
<dbReference type="GO" id="GO:0005506">
    <property type="term" value="F:iron ion binding"/>
    <property type="evidence" value="ECO:0007669"/>
    <property type="project" value="InterPro"/>
</dbReference>
<dbReference type="InterPro" id="IPR036396">
    <property type="entry name" value="Cyt_P450_sf"/>
</dbReference>
<dbReference type="PANTHER" id="PTHR24305:SF210">
    <property type="entry name" value="CYTOCHROME P450 MONOOXYGENASE ASQL-RELATED"/>
    <property type="match status" value="1"/>
</dbReference>
<comment type="similarity">
    <text evidence="2">Belongs to the cytochrome P450 family.</text>
</comment>
<dbReference type="InterPro" id="IPR050121">
    <property type="entry name" value="Cytochrome_P450_monoxygenase"/>
</dbReference>
<dbReference type="InterPro" id="IPR001128">
    <property type="entry name" value="Cyt_P450"/>
</dbReference>
<accession>A0A9P8VQC4</accession>
<reference evidence="6 7" key="1">
    <citation type="journal article" date="2021" name="Nat. Commun.">
        <title>Genetic determinants of endophytism in the Arabidopsis root mycobiome.</title>
        <authorList>
            <person name="Mesny F."/>
            <person name="Miyauchi S."/>
            <person name="Thiergart T."/>
            <person name="Pickel B."/>
            <person name="Atanasova L."/>
            <person name="Karlsson M."/>
            <person name="Huettel B."/>
            <person name="Barry K.W."/>
            <person name="Haridas S."/>
            <person name="Chen C."/>
            <person name="Bauer D."/>
            <person name="Andreopoulos W."/>
            <person name="Pangilinan J."/>
            <person name="LaButti K."/>
            <person name="Riley R."/>
            <person name="Lipzen A."/>
            <person name="Clum A."/>
            <person name="Drula E."/>
            <person name="Henrissat B."/>
            <person name="Kohler A."/>
            <person name="Grigoriev I.V."/>
            <person name="Martin F.M."/>
            <person name="Hacquard S."/>
        </authorList>
    </citation>
    <scope>NUCLEOTIDE SEQUENCE [LARGE SCALE GENOMIC DNA]</scope>
    <source>
        <strain evidence="6 7">MPI-CAGE-CH-0241</strain>
    </source>
</reference>
<dbReference type="Proteomes" id="UP000777438">
    <property type="component" value="Unassembled WGS sequence"/>
</dbReference>
<dbReference type="GO" id="GO:0020037">
    <property type="term" value="F:heme binding"/>
    <property type="evidence" value="ECO:0007669"/>
    <property type="project" value="InterPro"/>
</dbReference>
<protein>
    <submittedName>
        <fullName evidence="6">Cytochrome P450</fullName>
    </submittedName>
</protein>
<proteinExistence type="inferred from homology"/>
<dbReference type="PANTHER" id="PTHR24305">
    <property type="entry name" value="CYTOCHROME P450"/>
    <property type="match status" value="1"/>
</dbReference>
<organism evidence="6 7">
    <name type="scientific">Thelonectria olida</name>
    <dbReference type="NCBI Taxonomy" id="1576542"/>
    <lineage>
        <taxon>Eukaryota</taxon>
        <taxon>Fungi</taxon>
        <taxon>Dikarya</taxon>
        <taxon>Ascomycota</taxon>
        <taxon>Pezizomycotina</taxon>
        <taxon>Sordariomycetes</taxon>
        <taxon>Hypocreomycetidae</taxon>
        <taxon>Hypocreales</taxon>
        <taxon>Nectriaceae</taxon>
        <taxon>Thelonectria</taxon>
    </lineage>
</organism>
<evidence type="ECO:0000256" key="1">
    <source>
        <dbReference type="ARBA" id="ARBA00001971"/>
    </source>
</evidence>
<evidence type="ECO:0000256" key="4">
    <source>
        <dbReference type="ARBA" id="ARBA00022723"/>
    </source>
</evidence>
<keyword evidence="7" id="KW-1185">Reference proteome</keyword>
<evidence type="ECO:0000313" key="6">
    <source>
        <dbReference type="EMBL" id="KAH6867607.1"/>
    </source>
</evidence>
<evidence type="ECO:0000256" key="3">
    <source>
        <dbReference type="ARBA" id="ARBA00022617"/>
    </source>
</evidence>
<keyword evidence="4" id="KW-0479">Metal-binding</keyword>
<comment type="cofactor">
    <cofactor evidence="1">
        <name>heme</name>
        <dbReference type="ChEBI" id="CHEBI:30413"/>
    </cofactor>
</comment>
<dbReference type="SUPFAM" id="SSF48264">
    <property type="entry name" value="Cytochrome P450"/>
    <property type="match status" value="1"/>
</dbReference>
<dbReference type="EMBL" id="JAGPYM010000095">
    <property type="protein sequence ID" value="KAH6867607.1"/>
    <property type="molecule type" value="Genomic_DNA"/>
</dbReference>
<dbReference type="Pfam" id="PF00067">
    <property type="entry name" value="p450"/>
    <property type="match status" value="1"/>
</dbReference>
<dbReference type="GO" id="GO:0016705">
    <property type="term" value="F:oxidoreductase activity, acting on paired donors, with incorporation or reduction of molecular oxygen"/>
    <property type="evidence" value="ECO:0007669"/>
    <property type="project" value="InterPro"/>
</dbReference>
<sequence>MAIASSHTLVMLIAAVVIVCVAHALYNVFLHPLRKFPGPLLCRATQLYSQFKFLSGVLQFNIKSWHDTYGPVVRISPNELSFISPQAWRDIYSTLTDPNGPAEMQKYDKFYRFAGPGTPDTLFTASKKVHVTFRRQINPAFSERALRMQEPTYHLYTSLLIQKLHEGSKCGTQPVNLRDLFNYYAFDMMGSLGIGSDFGGLEHSTYHPCVKAMTHHVKEIAFIQTLTYLGFSKLVQMITSSSLLKGKVESEKLTREKLLSRMSREEERADLFEPFLKLKEPLVWLLLSLSK</sequence>
<keyword evidence="5" id="KW-0408">Iron</keyword>
<keyword evidence="3" id="KW-0349">Heme</keyword>
<dbReference type="OrthoDB" id="1470350at2759"/>
<gene>
    <name evidence="6" type="ORF">B0T10DRAFT_611782</name>
</gene>
<dbReference type="Gene3D" id="1.10.630.10">
    <property type="entry name" value="Cytochrome P450"/>
    <property type="match status" value="1"/>
</dbReference>
<evidence type="ECO:0000256" key="5">
    <source>
        <dbReference type="ARBA" id="ARBA00023004"/>
    </source>
</evidence>